<dbReference type="EMBL" id="CP000529">
    <property type="protein sequence ID" value="ABM35737.1"/>
    <property type="molecule type" value="Genomic_DNA"/>
</dbReference>
<evidence type="ECO:0000313" key="2">
    <source>
        <dbReference type="EMBL" id="ABM35737.1"/>
    </source>
</evidence>
<accession>A1VJA9</accession>
<feature type="compositionally biased region" description="Low complexity" evidence="1">
    <location>
        <begin position="104"/>
        <end position="120"/>
    </location>
</feature>
<dbReference type="Proteomes" id="UP000000644">
    <property type="component" value="Chromosome"/>
</dbReference>
<dbReference type="HOGENOM" id="CLU_2047519_0_0_4"/>
<feature type="region of interest" description="Disordered" evidence="1">
    <location>
        <begin position="55"/>
        <end position="120"/>
    </location>
</feature>
<evidence type="ECO:0000313" key="3">
    <source>
        <dbReference type="Proteomes" id="UP000000644"/>
    </source>
</evidence>
<name>A1VJA9_POLNA</name>
<dbReference type="AlphaFoldDB" id="A1VJA9"/>
<evidence type="ECO:0000256" key="1">
    <source>
        <dbReference type="SAM" id="MobiDB-lite"/>
    </source>
</evidence>
<reference evidence="3" key="1">
    <citation type="journal article" date="2009" name="Environ. Microbiol.">
        <title>The genome of Polaromonas naphthalenivorans strain CJ2, isolated from coal tar-contaminated sediment, reveals physiological and metabolic versatility and evolution through extensive horizontal gene transfer.</title>
        <authorList>
            <person name="Yagi J.M."/>
            <person name="Sims D."/>
            <person name="Brettin T."/>
            <person name="Bruce D."/>
            <person name="Madsen E.L."/>
        </authorList>
    </citation>
    <scope>NUCLEOTIDE SEQUENCE [LARGE SCALE GENOMIC DNA]</scope>
    <source>
        <strain evidence="3">CJ2</strain>
    </source>
</reference>
<organism evidence="2 3">
    <name type="scientific">Polaromonas naphthalenivorans (strain CJ2)</name>
    <dbReference type="NCBI Taxonomy" id="365044"/>
    <lineage>
        <taxon>Bacteria</taxon>
        <taxon>Pseudomonadati</taxon>
        <taxon>Pseudomonadota</taxon>
        <taxon>Betaproteobacteria</taxon>
        <taxon>Burkholderiales</taxon>
        <taxon>Comamonadaceae</taxon>
        <taxon>Polaromonas</taxon>
    </lineage>
</organism>
<protein>
    <submittedName>
        <fullName evidence="2">Uncharacterized protein</fullName>
    </submittedName>
</protein>
<dbReference type="KEGG" id="pna:Pnap_0414"/>
<proteinExistence type="predicted"/>
<dbReference type="eggNOG" id="ENOG5033NAW">
    <property type="taxonomic scope" value="Bacteria"/>
</dbReference>
<sequence>MIVVAAWMLDAAACAHMELGAPQASVGALAELHLLLSQRGFRRSCAGVFHTCEERHEPSCTRTSPTVDDIGITSAISPTPAEPDPRVPGPSGHGLERTGRRGRTAGNAAAAGSRPSNRKE</sequence>
<keyword evidence="3" id="KW-1185">Reference proteome</keyword>
<gene>
    <name evidence="2" type="ordered locus">Pnap_0414</name>
</gene>